<evidence type="ECO:0000313" key="4">
    <source>
        <dbReference type="EMBL" id="SPC16193.1"/>
    </source>
</evidence>
<reference evidence="4" key="1">
    <citation type="submission" date="2018-01" db="EMBL/GenBank/DDBJ databases">
        <authorList>
            <person name="Clerissi C."/>
        </authorList>
    </citation>
    <scope>NUCLEOTIDE SEQUENCE</scope>
    <source>
        <strain evidence="4">Cupriavidus oxalaticus LMG 2235</strain>
    </source>
</reference>
<dbReference type="PANTHER" id="PTHR11091">
    <property type="entry name" value="OXIDOREDUCTASE-RELATED"/>
    <property type="match status" value="1"/>
</dbReference>
<comment type="similarity">
    <text evidence="1">Belongs to the LDH2/MDH2 oxidoreductase family.</text>
</comment>
<evidence type="ECO:0000256" key="1">
    <source>
        <dbReference type="ARBA" id="ARBA00006056"/>
    </source>
</evidence>
<dbReference type="EMBL" id="OGUS01000125">
    <property type="protein sequence ID" value="SPC16193.1"/>
    <property type="molecule type" value="Genomic_DNA"/>
</dbReference>
<reference evidence="3 5" key="2">
    <citation type="submission" date="2021-02" db="EMBL/GenBank/DDBJ databases">
        <title>Complete Genome Sequence of Cupriavidus oxalaticus Strain Ox1, a Soil Oxalate-Degrading Species.</title>
        <authorList>
            <person name="Palmieri F."/>
            <person name="Udriet P."/>
            <person name="Deuasquier M."/>
            <person name="Beaudoing E."/>
            <person name="Johnson S.L."/>
            <person name="Davenport K.W."/>
            <person name="Chain P.S."/>
            <person name="Bindschedler S."/>
            <person name="Junier P."/>
        </authorList>
    </citation>
    <scope>NUCLEOTIDE SEQUENCE [LARGE SCALE GENOMIC DNA]</scope>
    <source>
        <strain evidence="3 5">Ox1</strain>
    </source>
</reference>
<sequence>MSRVPMTQLERIANAALRRAGASQLQADATAAALVRADAAGLASHGVSRIPMYVAHLRADRVDGRAMPTVRAARASAALVDAGCGFAFPACDLAIAEAMGRAYETGVGVAAVTNSHHFGAAALPLDPVARAGMVGIAMGNSPAAMPAWGGRRPLFGTNPIAAVFPRRGHAPVVIDLSLSEVARGKIMVAAKQGKPIPLGWALDEAGQPTTDAQAALRGSMLPAGGVKGAMLALMVELLVTSLAGASFGAEADSFFTEAGNRPRIGQLFMVLDPGAFAGSDAYAGRVEALLQAMLDDAGTRLPGARRDAAQADAQAHGIEIPDALLRELRELAEELAEEAVQEGKA</sequence>
<dbReference type="PANTHER" id="PTHR11091:SF0">
    <property type="entry name" value="MALATE DEHYDROGENASE"/>
    <property type="match status" value="1"/>
</dbReference>
<evidence type="ECO:0000313" key="5">
    <source>
        <dbReference type="Proteomes" id="UP000623307"/>
    </source>
</evidence>
<gene>
    <name evidence="4" type="primary">comC</name>
    <name evidence="4" type="ORF">CO2235_30111</name>
    <name evidence="3" type="ORF">JTE92_14760</name>
</gene>
<dbReference type="AlphaFoldDB" id="A0A375G9L0"/>
<dbReference type="Gene3D" id="3.30.1370.60">
    <property type="entry name" value="Hypothetical oxidoreductase yiak, domain 2"/>
    <property type="match status" value="1"/>
</dbReference>
<dbReference type="EC" id="1.1.1.338" evidence="4"/>
<dbReference type="InterPro" id="IPR036111">
    <property type="entry name" value="Mal/L-sulfo/L-lacto_DH-like_sf"/>
</dbReference>
<dbReference type="Gene3D" id="1.10.1530.10">
    <property type="match status" value="1"/>
</dbReference>
<dbReference type="OrthoDB" id="924592at2"/>
<proteinExistence type="inferred from homology"/>
<dbReference type="GO" id="GO:0016491">
    <property type="term" value="F:oxidoreductase activity"/>
    <property type="evidence" value="ECO:0007669"/>
    <property type="project" value="UniProtKB-KW"/>
</dbReference>
<keyword evidence="2 4" id="KW-0560">Oxidoreductase</keyword>
<dbReference type="SUPFAM" id="SSF89733">
    <property type="entry name" value="L-sulfolactate dehydrogenase-like"/>
    <property type="match status" value="1"/>
</dbReference>
<organism evidence="4">
    <name type="scientific">Cupriavidus oxalaticus</name>
    <dbReference type="NCBI Taxonomy" id="96344"/>
    <lineage>
        <taxon>Bacteria</taxon>
        <taxon>Pseudomonadati</taxon>
        <taxon>Pseudomonadota</taxon>
        <taxon>Betaproteobacteria</taxon>
        <taxon>Burkholderiales</taxon>
        <taxon>Burkholderiaceae</taxon>
        <taxon>Cupriavidus</taxon>
    </lineage>
</organism>
<keyword evidence="5" id="KW-1185">Reference proteome</keyword>
<name>A0A375G9L0_9BURK</name>
<dbReference type="InterPro" id="IPR003767">
    <property type="entry name" value="Malate/L-lactate_DH-like"/>
</dbReference>
<evidence type="ECO:0000256" key="2">
    <source>
        <dbReference type="ARBA" id="ARBA00023002"/>
    </source>
</evidence>
<dbReference type="InterPro" id="IPR043143">
    <property type="entry name" value="Mal/L-sulf/L-lact_DH-like_NADP"/>
</dbReference>
<dbReference type="RefSeq" id="WP_063236836.1">
    <property type="nucleotide sequence ID" value="NZ_CP069810.1"/>
</dbReference>
<accession>A0A375G9L0</accession>
<dbReference type="InterPro" id="IPR043144">
    <property type="entry name" value="Mal/L-sulf/L-lact_DH-like_ah"/>
</dbReference>
<dbReference type="Pfam" id="PF02615">
    <property type="entry name" value="Ldh_2"/>
    <property type="match status" value="1"/>
</dbReference>
<evidence type="ECO:0000313" key="3">
    <source>
        <dbReference type="EMBL" id="QRQ94747.1"/>
    </source>
</evidence>
<protein>
    <submittedName>
        <fullName evidence="4">(2R)-3-sulfolactate dehydrogenase (NADP(+))</fullName>
        <ecNumber evidence="4">1.1.1.338</ecNumber>
    </submittedName>
    <submittedName>
        <fullName evidence="3">Ldh family oxidoreductase</fullName>
    </submittedName>
</protein>
<dbReference type="EMBL" id="CP069812">
    <property type="protein sequence ID" value="QRQ94747.1"/>
    <property type="molecule type" value="Genomic_DNA"/>
</dbReference>
<dbReference type="GeneID" id="303490801"/>
<dbReference type="Proteomes" id="UP000623307">
    <property type="component" value="Chromosome 2"/>
</dbReference>
<dbReference type="Proteomes" id="UP000256862">
    <property type="component" value="Chromosome CO2235"/>
</dbReference>